<accession>A0A8S0RXN1</accession>
<gene>
    <name evidence="1" type="ORF">OLEA9_A044062</name>
</gene>
<dbReference type="EMBL" id="CACTIH010003753">
    <property type="protein sequence ID" value="CAA2984103.1"/>
    <property type="molecule type" value="Genomic_DNA"/>
</dbReference>
<reference evidence="1 2" key="1">
    <citation type="submission" date="2019-12" db="EMBL/GenBank/DDBJ databases">
        <authorList>
            <person name="Alioto T."/>
            <person name="Alioto T."/>
            <person name="Gomez Garrido J."/>
        </authorList>
    </citation>
    <scope>NUCLEOTIDE SEQUENCE [LARGE SCALE GENOMIC DNA]</scope>
</reference>
<dbReference type="AlphaFoldDB" id="A0A8S0RXN1"/>
<proteinExistence type="predicted"/>
<dbReference type="Gramene" id="OE9A044062T1">
    <property type="protein sequence ID" value="OE9A044062C1"/>
    <property type="gene ID" value="OE9A044062"/>
</dbReference>
<organism evidence="1 2">
    <name type="scientific">Olea europaea subsp. europaea</name>
    <dbReference type="NCBI Taxonomy" id="158383"/>
    <lineage>
        <taxon>Eukaryota</taxon>
        <taxon>Viridiplantae</taxon>
        <taxon>Streptophyta</taxon>
        <taxon>Embryophyta</taxon>
        <taxon>Tracheophyta</taxon>
        <taxon>Spermatophyta</taxon>
        <taxon>Magnoliopsida</taxon>
        <taxon>eudicotyledons</taxon>
        <taxon>Gunneridae</taxon>
        <taxon>Pentapetalae</taxon>
        <taxon>asterids</taxon>
        <taxon>lamiids</taxon>
        <taxon>Lamiales</taxon>
        <taxon>Oleaceae</taxon>
        <taxon>Oleeae</taxon>
        <taxon>Olea</taxon>
    </lineage>
</organism>
<sequence length="57" mass="6512">METMRKFSSLASRASLAIPNLRIHKQKQLQNSKPSIFSSLINLGQKARNIYIFDTAF</sequence>
<protein>
    <submittedName>
        <fullName evidence="1">Uncharacterized protein</fullName>
    </submittedName>
</protein>
<evidence type="ECO:0000313" key="1">
    <source>
        <dbReference type="EMBL" id="CAA2984103.1"/>
    </source>
</evidence>
<name>A0A8S0RXN1_OLEEU</name>
<comment type="caution">
    <text evidence="1">The sequence shown here is derived from an EMBL/GenBank/DDBJ whole genome shotgun (WGS) entry which is preliminary data.</text>
</comment>
<keyword evidence="2" id="KW-1185">Reference proteome</keyword>
<evidence type="ECO:0000313" key="2">
    <source>
        <dbReference type="Proteomes" id="UP000594638"/>
    </source>
</evidence>
<dbReference type="Proteomes" id="UP000594638">
    <property type="component" value="Unassembled WGS sequence"/>
</dbReference>